<keyword evidence="6" id="KW-0479">Metal-binding</keyword>
<evidence type="ECO:0000256" key="4">
    <source>
        <dbReference type="ARBA" id="ARBA00022801"/>
    </source>
</evidence>
<dbReference type="Gene3D" id="2.70.40.10">
    <property type="match status" value="1"/>
</dbReference>
<protein>
    <recommendedName>
        <fullName evidence="6">Deoxyuridine 5'-triphosphate nucleotidohydrolase</fullName>
        <shortName evidence="6">dUTPase</shortName>
        <ecNumber evidence="6">3.6.1.23</ecNumber>
    </recommendedName>
    <alternativeName>
        <fullName evidence="6">dUTP pyrophosphatase</fullName>
    </alternativeName>
</protein>
<evidence type="ECO:0000313" key="9">
    <source>
        <dbReference type="Proteomes" id="UP000218811"/>
    </source>
</evidence>
<keyword evidence="6" id="KW-0460">Magnesium</keyword>
<name>A0A2H3JRU8_WOLCO</name>
<dbReference type="OrthoDB" id="419889at2759"/>
<feature type="non-terminal residue" evidence="8">
    <location>
        <position position="105"/>
    </location>
</feature>
<proteinExistence type="inferred from homology"/>
<dbReference type="InterPro" id="IPR033704">
    <property type="entry name" value="dUTPase_trimeric"/>
</dbReference>
<sequence length="105" mass="11585">PERSTNHSAGYDIYASKATSIAPGQTATIETGLKILFPYGHYGQLTTRSGMAKQSLIVMGGIIDWDYRGEVKVMIHNLGSQVYEVNQGDKVAQLLIHKEHHSEEV</sequence>
<dbReference type="AlphaFoldDB" id="A0A2H3JRU8"/>
<dbReference type="GO" id="GO:0046081">
    <property type="term" value="P:dUTP catabolic process"/>
    <property type="evidence" value="ECO:0007669"/>
    <property type="project" value="UniProtKB-UniRule"/>
</dbReference>
<dbReference type="EC" id="3.6.1.23" evidence="6"/>
<dbReference type="GO" id="GO:0000287">
    <property type="term" value="F:magnesium ion binding"/>
    <property type="evidence" value="ECO:0007669"/>
    <property type="project" value="UniProtKB-UniRule"/>
</dbReference>
<evidence type="ECO:0000256" key="6">
    <source>
        <dbReference type="RuleBase" id="RU367024"/>
    </source>
</evidence>
<dbReference type="InterPro" id="IPR029054">
    <property type="entry name" value="dUTPase-like"/>
</dbReference>
<comment type="cofactor">
    <cofactor evidence="6">
        <name>Mg(2+)</name>
        <dbReference type="ChEBI" id="CHEBI:18420"/>
    </cofactor>
</comment>
<evidence type="ECO:0000256" key="1">
    <source>
        <dbReference type="ARBA" id="ARBA00005142"/>
    </source>
</evidence>
<dbReference type="OMA" id="YDIFAME"/>
<accession>A0A2H3JRU8</accession>
<dbReference type="PANTHER" id="PTHR11241">
    <property type="entry name" value="DEOXYURIDINE 5'-TRIPHOSPHATE NUCLEOTIDOHYDROLASE"/>
    <property type="match status" value="1"/>
</dbReference>
<keyword evidence="5 6" id="KW-0546">Nucleotide metabolism</keyword>
<evidence type="ECO:0000313" key="8">
    <source>
        <dbReference type="EMBL" id="PCH42633.1"/>
    </source>
</evidence>
<evidence type="ECO:0000256" key="2">
    <source>
        <dbReference type="ARBA" id="ARBA00006581"/>
    </source>
</evidence>
<reference evidence="8 9" key="1">
    <citation type="journal article" date="2012" name="Science">
        <title>The Paleozoic origin of enzymatic lignin decomposition reconstructed from 31 fungal genomes.</title>
        <authorList>
            <person name="Floudas D."/>
            <person name="Binder M."/>
            <person name="Riley R."/>
            <person name="Barry K."/>
            <person name="Blanchette R.A."/>
            <person name="Henrissat B."/>
            <person name="Martinez A.T."/>
            <person name="Otillar R."/>
            <person name="Spatafora J.W."/>
            <person name="Yadav J.S."/>
            <person name="Aerts A."/>
            <person name="Benoit I."/>
            <person name="Boyd A."/>
            <person name="Carlson A."/>
            <person name="Copeland A."/>
            <person name="Coutinho P.M."/>
            <person name="de Vries R.P."/>
            <person name="Ferreira P."/>
            <person name="Findley K."/>
            <person name="Foster B."/>
            <person name="Gaskell J."/>
            <person name="Glotzer D."/>
            <person name="Gorecki P."/>
            <person name="Heitman J."/>
            <person name="Hesse C."/>
            <person name="Hori C."/>
            <person name="Igarashi K."/>
            <person name="Jurgens J.A."/>
            <person name="Kallen N."/>
            <person name="Kersten P."/>
            <person name="Kohler A."/>
            <person name="Kuees U."/>
            <person name="Kumar T.K.A."/>
            <person name="Kuo A."/>
            <person name="LaButti K."/>
            <person name="Larrondo L.F."/>
            <person name="Lindquist E."/>
            <person name="Ling A."/>
            <person name="Lombard V."/>
            <person name="Lucas S."/>
            <person name="Lundell T."/>
            <person name="Martin R."/>
            <person name="McLaughlin D.J."/>
            <person name="Morgenstern I."/>
            <person name="Morin E."/>
            <person name="Murat C."/>
            <person name="Nagy L.G."/>
            <person name="Nolan M."/>
            <person name="Ohm R.A."/>
            <person name="Patyshakuliyeva A."/>
            <person name="Rokas A."/>
            <person name="Ruiz-Duenas F.J."/>
            <person name="Sabat G."/>
            <person name="Salamov A."/>
            <person name="Samejima M."/>
            <person name="Schmutz J."/>
            <person name="Slot J.C."/>
            <person name="St John F."/>
            <person name="Stenlid J."/>
            <person name="Sun H."/>
            <person name="Sun S."/>
            <person name="Syed K."/>
            <person name="Tsang A."/>
            <person name="Wiebenga A."/>
            <person name="Young D."/>
            <person name="Pisabarro A."/>
            <person name="Eastwood D.C."/>
            <person name="Martin F."/>
            <person name="Cullen D."/>
            <person name="Grigoriev I.V."/>
            <person name="Hibbett D.S."/>
        </authorList>
    </citation>
    <scope>NUCLEOTIDE SEQUENCE [LARGE SCALE GENOMIC DNA]</scope>
    <source>
        <strain evidence="8 9">MD-104</strain>
    </source>
</reference>
<comment type="function">
    <text evidence="6">Involved in nucleotide metabolism via production of dUMP, the immediate precursor of thymidine nucleotides, and decreases the intracellular concentration of dUTP so that uracil cannot be incorporated into DNA.</text>
</comment>
<dbReference type="GO" id="GO:0006226">
    <property type="term" value="P:dUMP biosynthetic process"/>
    <property type="evidence" value="ECO:0007669"/>
    <property type="project" value="UniProtKB-UniRule"/>
</dbReference>
<comment type="subunit">
    <text evidence="3 6">Homotrimer.</text>
</comment>
<dbReference type="InterPro" id="IPR008181">
    <property type="entry name" value="dUTPase"/>
</dbReference>
<comment type="catalytic activity">
    <reaction evidence="6">
        <text>dUTP + H2O = dUMP + diphosphate + H(+)</text>
        <dbReference type="Rhea" id="RHEA:10248"/>
        <dbReference type="ChEBI" id="CHEBI:15377"/>
        <dbReference type="ChEBI" id="CHEBI:15378"/>
        <dbReference type="ChEBI" id="CHEBI:33019"/>
        <dbReference type="ChEBI" id="CHEBI:61555"/>
        <dbReference type="ChEBI" id="CHEBI:246422"/>
        <dbReference type="EC" id="3.6.1.23"/>
    </reaction>
</comment>
<dbReference type="STRING" id="742152.A0A2H3JRU8"/>
<dbReference type="GO" id="GO:0004170">
    <property type="term" value="F:dUTP diphosphatase activity"/>
    <property type="evidence" value="ECO:0007669"/>
    <property type="project" value="UniProtKB-UniRule"/>
</dbReference>
<dbReference type="Pfam" id="PF00692">
    <property type="entry name" value="dUTPase"/>
    <property type="match status" value="1"/>
</dbReference>
<keyword evidence="4 6" id="KW-0378">Hydrolase</keyword>
<evidence type="ECO:0000256" key="3">
    <source>
        <dbReference type="ARBA" id="ARBA00011233"/>
    </source>
</evidence>
<evidence type="ECO:0000259" key="7">
    <source>
        <dbReference type="Pfam" id="PF00692"/>
    </source>
</evidence>
<organism evidence="8 9">
    <name type="scientific">Wolfiporia cocos (strain MD-104)</name>
    <name type="common">Brown rot fungus</name>
    <dbReference type="NCBI Taxonomy" id="742152"/>
    <lineage>
        <taxon>Eukaryota</taxon>
        <taxon>Fungi</taxon>
        <taxon>Dikarya</taxon>
        <taxon>Basidiomycota</taxon>
        <taxon>Agaricomycotina</taxon>
        <taxon>Agaricomycetes</taxon>
        <taxon>Polyporales</taxon>
        <taxon>Phaeolaceae</taxon>
        <taxon>Wolfiporia</taxon>
    </lineage>
</organism>
<dbReference type="EMBL" id="KB468124">
    <property type="protein sequence ID" value="PCH42633.1"/>
    <property type="molecule type" value="Genomic_DNA"/>
</dbReference>
<dbReference type="UniPathway" id="UPA00610">
    <property type="reaction ID" value="UER00666"/>
</dbReference>
<dbReference type="SUPFAM" id="SSF51283">
    <property type="entry name" value="dUTPase-like"/>
    <property type="match status" value="1"/>
</dbReference>
<comment type="pathway">
    <text evidence="1 6">Pyrimidine metabolism; dUMP biosynthesis; dUMP from dCTP (dUTP route): step 2/2.</text>
</comment>
<comment type="similarity">
    <text evidence="2 6">Belongs to the dUTPase family.</text>
</comment>
<feature type="domain" description="dUTPase-like" evidence="7">
    <location>
        <begin position="1"/>
        <end position="101"/>
    </location>
</feature>
<feature type="non-terminal residue" evidence="8">
    <location>
        <position position="1"/>
    </location>
</feature>
<gene>
    <name evidence="8" type="ORF">WOLCODRAFT_43283</name>
</gene>
<keyword evidence="9" id="KW-1185">Reference proteome</keyword>
<dbReference type="CDD" id="cd07557">
    <property type="entry name" value="trimeric_dUTPase"/>
    <property type="match status" value="1"/>
</dbReference>
<dbReference type="Proteomes" id="UP000218811">
    <property type="component" value="Unassembled WGS sequence"/>
</dbReference>
<dbReference type="PANTHER" id="PTHR11241:SF0">
    <property type="entry name" value="DEOXYURIDINE 5'-TRIPHOSPHATE NUCLEOTIDOHYDROLASE"/>
    <property type="match status" value="1"/>
</dbReference>
<dbReference type="InterPro" id="IPR036157">
    <property type="entry name" value="dUTPase-like_sf"/>
</dbReference>
<evidence type="ECO:0000256" key="5">
    <source>
        <dbReference type="ARBA" id="ARBA00023080"/>
    </source>
</evidence>